<dbReference type="GO" id="GO:0004401">
    <property type="term" value="F:histidinol-phosphatase activity"/>
    <property type="evidence" value="ECO:0007669"/>
    <property type="project" value="UniProtKB-UniRule"/>
</dbReference>
<evidence type="ECO:0000256" key="12">
    <source>
        <dbReference type="ARBA" id="ARBA00053547"/>
    </source>
</evidence>
<dbReference type="CDD" id="cd01641">
    <property type="entry name" value="Bacterial_IMPase_like_1"/>
    <property type="match status" value="1"/>
</dbReference>
<evidence type="ECO:0000256" key="6">
    <source>
        <dbReference type="ARBA" id="ARBA00022605"/>
    </source>
</evidence>
<dbReference type="InterPro" id="IPR011809">
    <property type="entry name" value="His_9_proposed"/>
</dbReference>
<accession>W9GN01</accession>
<dbReference type="Gene3D" id="3.40.630.30">
    <property type="match status" value="1"/>
</dbReference>
<dbReference type="CDD" id="cd04301">
    <property type="entry name" value="NAT_SF"/>
    <property type="match status" value="1"/>
</dbReference>
<dbReference type="AlphaFoldDB" id="W9GN01"/>
<evidence type="ECO:0000313" key="16">
    <source>
        <dbReference type="EMBL" id="EWT06472.1"/>
    </source>
</evidence>
<gene>
    <name evidence="16" type="ORF">N864_21070</name>
</gene>
<dbReference type="OrthoDB" id="9772456at2"/>
<dbReference type="GO" id="GO:0000105">
    <property type="term" value="P:L-histidine biosynthetic process"/>
    <property type="evidence" value="ECO:0007669"/>
    <property type="project" value="UniProtKB-UniRule"/>
</dbReference>
<name>W9GN01_9MICO</name>
<evidence type="ECO:0000256" key="1">
    <source>
        <dbReference type="ARBA" id="ARBA00001946"/>
    </source>
</evidence>
<dbReference type="Gene3D" id="3.40.190.80">
    <property type="match status" value="1"/>
</dbReference>
<comment type="cofactor">
    <cofactor evidence="1 14">
        <name>Mg(2+)</name>
        <dbReference type="ChEBI" id="CHEBI:18420"/>
    </cofactor>
</comment>
<organism evidence="16 17">
    <name type="scientific">Intrasporangium chromatireducens Q5-1</name>
    <dbReference type="NCBI Taxonomy" id="584657"/>
    <lineage>
        <taxon>Bacteria</taxon>
        <taxon>Bacillati</taxon>
        <taxon>Actinomycetota</taxon>
        <taxon>Actinomycetes</taxon>
        <taxon>Micrococcales</taxon>
        <taxon>Intrasporangiaceae</taxon>
        <taxon>Intrasporangium</taxon>
    </lineage>
</organism>
<dbReference type="GO" id="GO:0046872">
    <property type="term" value="F:metal ion binding"/>
    <property type="evidence" value="ECO:0007669"/>
    <property type="project" value="UniProtKB-KW"/>
</dbReference>
<dbReference type="InterPro" id="IPR000182">
    <property type="entry name" value="GNAT_dom"/>
</dbReference>
<dbReference type="FunFam" id="3.30.540.10:FF:000003">
    <property type="entry name" value="Inositol-1-monophosphatase"/>
    <property type="match status" value="1"/>
</dbReference>
<comment type="caution">
    <text evidence="16">The sequence shown here is derived from an EMBL/GenBank/DDBJ whole genome shotgun (WGS) entry which is preliminary data.</text>
</comment>
<dbReference type="SUPFAM" id="SSF56655">
    <property type="entry name" value="Carbohydrate phosphatase"/>
    <property type="match status" value="1"/>
</dbReference>
<evidence type="ECO:0000256" key="14">
    <source>
        <dbReference type="PIRSR" id="PIRSR600760-2"/>
    </source>
</evidence>
<dbReference type="EC" id="3.1.3.15" evidence="4 13"/>
<dbReference type="Pfam" id="PF00459">
    <property type="entry name" value="Inositol_P"/>
    <property type="match status" value="1"/>
</dbReference>
<keyword evidence="8" id="KW-0378">Hydrolase</keyword>
<proteinExistence type="inferred from homology"/>
<feature type="binding site" evidence="14">
    <location>
        <position position="87"/>
    </location>
    <ligand>
        <name>Mg(2+)</name>
        <dbReference type="ChEBI" id="CHEBI:18420"/>
        <label>1</label>
        <note>catalytic</note>
    </ligand>
</feature>
<evidence type="ECO:0000256" key="3">
    <source>
        <dbReference type="ARBA" id="ARBA00009759"/>
    </source>
</evidence>
<feature type="binding site" evidence="14">
    <location>
        <position position="214"/>
    </location>
    <ligand>
        <name>Mg(2+)</name>
        <dbReference type="ChEBI" id="CHEBI:18420"/>
        <label>1</label>
        <note>catalytic</note>
    </ligand>
</feature>
<dbReference type="PANTHER" id="PTHR43200">
    <property type="entry name" value="PHOSPHATASE"/>
    <property type="match status" value="1"/>
</dbReference>
<evidence type="ECO:0000256" key="9">
    <source>
        <dbReference type="ARBA" id="ARBA00022842"/>
    </source>
</evidence>
<keyword evidence="17" id="KW-1185">Reference proteome</keyword>
<evidence type="ECO:0000256" key="11">
    <source>
        <dbReference type="ARBA" id="ARBA00049158"/>
    </source>
</evidence>
<comment type="similarity">
    <text evidence="3">Belongs to the inositol monophosphatase superfamily.</text>
</comment>
<protein>
    <recommendedName>
        <fullName evidence="5 13">Histidinol-phosphatase</fullName>
        <ecNumber evidence="4 13">3.1.3.15</ecNumber>
    </recommendedName>
</protein>
<dbReference type="GO" id="GO:0016747">
    <property type="term" value="F:acyltransferase activity, transferring groups other than amino-acyl groups"/>
    <property type="evidence" value="ECO:0007669"/>
    <property type="project" value="InterPro"/>
</dbReference>
<dbReference type="Proteomes" id="UP000019494">
    <property type="component" value="Unassembled WGS sequence"/>
</dbReference>
<evidence type="ECO:0000256" key="4">
    <source>
        <dbReference type="ARBA" id="ARBA00013085"/>
    </source>
</evidence>
<comment type="pathway">
    <text evidence="2">Amino-acid biosynthesis; L-histidine biosynthesis; L-histidine from 5-phospho-alpha-D-ribose 1-diphosphate: step 8/9.</text>
</comment>
<dbReference type="InterPro" id="IPR020583">
    <property type="entry name" value="Inositol_monoP_metal-BS"/>
</dbReference>
<evidence type="ECO:0000256" key="2">
    <source>
        <dbReference type="ARBA" id="ARBA00004970"/>
    </source>
</evidence>
<keyword evidence="9 14" id="KW-0460">Magnesium</keyword>
<feature type="binding site" evidence="14">
    <location>
        <position position="84"/>
    </location>
    <ligand>
        <name>Mg(2+)</name>
        <dbReference type="ChEBI" id="CHEBI:18420"/>
        <label>1</label>
        <note>catalytic</note>
    </ligand>
</feature>
<reference evidence="17" key="1">
    <citation type="submission" date="2013-08" db="EMBL/GenBank/DDBJ databases">
        <title>Intrasporangium oryzae NRRL B-24470.</title>
        <authorList>
            <person name="Liu H."/>
            <person name="Wang G."/>
        </authorList>
    </citation>
    <scope>NUCLEOTIDE SEQUENCE [LARGE SCALE GENOMIC DNA]</scope>
    <source>
        <strain evidence="17">Q5-1</strain>
    </source>
</reference>
<evidence type="ECO:0000256" key="8">
    <source>
        <dbReference type="ARBA" id="ARBA00022801"/>
    </source>
</evidence>
<evidence type="ECO:0000256" key="7">
    <source>
        <dbReference type="ARBA" id="ARBA00022723"/>
    </source>
</evidence>
<dbReference type="PROSITE" id="PS51186">
    <property type="entry name" value="GNAT"/>
    <property type="match status" value="1"/>
</dbReference>
<keyword evidence="10" id="KW-0368">Histidine biosynthesis</keyword>
<keyword evidence="7 14" id="KW-0479">Metal-binding</keyword>
<evidence type="ECO:0000259" key="15">
    <source>
        <dbReference type="PROSITE" id="PS51186"/>
    </source>
</evidence>
<keyword evidence="6" id="KW-0028">Amino-acid biosynthesis</keyword>
<evidence type="ECO:0000256" key="10">
    <source>
        <dbReference type="ARBA" id="ARBA00023102"/>
    </source>
</evidence>
<dbReference type="UniPathway" id="UPA00031">
    <property type="reaction ID" value="UER00013"/>
</dbReference>
<dbReference type="EMBL" id="AWQS01000046">
    <property type="protein sequence ID" value="EWT06472.1"/>
    <property type="molecule type" value="Genomic_DNA"/>
</dbReference>
<evidence type="ECO:0000313" key="17">
    <source>
        <dbReference type="Proteomes" id="UP000019494"/>
    </source>
</evidence>
<dbReference type="Gene3D" id="3.30.540.10">
    <property type="entry name" value="Fructose-1,6-Bisphosphatase, subunit A, domain 1"/>
    <property type="match status" value="1"/>
</dbReference>
<dbReference type="Pfam" id="PF00583">
    <property type="entry name" value="Acetyltransf_1"/>
    <property type="match status" value="1"/>
</dbReference>
<dbReference type="SUPFAM" id="SSF55729">
    <property type="entry name" value="Acyl-CoA N-acyltransferases (Nat)"/>
    <property type="match status" value="1"/>
</dbReference>
<feature type="binding site" evidence="14">
    <location>
        <position position="69"/>
    </location>
    <ligand>
        <name>Mg(2+)</name>
        <dbReference type="ChEBI" id="CHEBI:18420"/>
        <label>1</label>
        <note>catalytic</note>
    </ligand>
</feature>
<sequence length="442" mass="47780">MTTYDDDLRLAHVLADAVDRLTMERFRAADLVVESKPDLTPVTDADRAAEELIRAQLKRSRPRDAVEGEEFERTGHGPRRWIIDPIDGTKNFVRGVPVWATLIALVDDGRPVVGLVSAPALQRRWWAATGSGAWTGRSITSARRILASGVTRLEDASLSYSSLSGWRDRGLRDAFLDLMDACWRTRAYGDFWSYMLVAEGAVDVAAEPELAVHDMAALVPIVEEAGGSFTGLDGRLGCWSGNAVATNGHLHLQVLRRLTPEDDPSGGGATVRVAEAADIDKVAHVAAATFGLACPPTITPERVSAFITEVLSPERFADYLADPSRLVLVAEEAGRVVGYAMLVAGEPADGEVRAAIRHRPTVELSKIYVLPGSHGSGAARQLLEAGRGWAKDSGAAGLWLGVNQQNARAQRFYTKNGFQVVGTKRFNVGGAEEDDFVMEQPL</sequence>
<dbReference type="NCBIfam" id="TIGR02067">
    <property type="entry name" value="his_9_HisN"/>
    <property type="match status" value="1"/>
</dbReference>
<feature type="domain" description="N-acetyltransferase" evidence="15">
    <location>
        <begin position="269"/>
        <end position="442"/>
    </location>
</feature>
<dbReference type="InterPro" id="IPR000760">
    <property type="entry name" value="Inositol_monophosphatase-like"/>
</dbReference>
<dbReference type="PRINTS" id="PR00377">
    <property type="entry name" value="IMPHPHTASES"/>
</dbReference>
<comment type="catalytic activity">
    <reaction evidence="11">
        <text>L-histidinol phosphate + H2O = L-histidinol + phosphate</text>
        <dbReference type="Rhea" id="RHEA:14465"/>
        <dbReference type="ChEBI" id="CHEBI:15377"/>
        <dbReference type="ChEBI" id="CHEBI:43474"/>
        <dbReference type="ChEBI" id="CHEBI:57699"/>
        <dbReference type="ChEBI" id="CHEBI:57980"/>
        <dbReference type="EC" id="3.1.3.15"/>
    </reaction>
</comment>
<dbReference type="PATRIC" id="fig|584657.3.peg.1602"/>
<dbReference type="InterPro" id="IPR051090">
    <property type="entry name" value="Inositol_monoP_superfamily"/>
</dbReference>
<dbReference type="PANTHER" id="PTHR43200:SF6">
    <property type="entry name" value="3'(2'),5'-BISPHOSPHATE NUCLEOTIDASE"/>
    <property type="match status" value="1"/>
</dbReference>
<evidence type="ECO:0000256" key="5">
    <source>
        <dbReference type="ARBA" id="ARBA00021697"/>
    </source>
</evidence>
<feature type="binding site" evidence="14">
    <location>
        <position position="86"/>
    </location>
    <ligand>
        <name>Mg(2+)</name>
        <dbReference type="ChEBI" id="CHEBI:18420"/>
        <label>1</label>
        <note>catalytic</note>
    </ligand>
</feature>
<dbReference type="PROSITE" id="PS00629">
    <property type="entry name" value="IMP_1"/>
    <property type="match status" value="1"/>
</dbReference>
<comment type="function">
    <text evidence="12">Catalyzes the dephosphorylation of histidinol-phosphate to histidinol, the direct precursor of histidine.</text>
</comment>
<dbReference type="InterPro" id="IPR016181">
    <property type="entry name" value="Acyl_CoA_acyltransferase"/>
</dbReference>
<evidence type="ECO:0000256" key="13">
    <source>
        <dbReference type="NCBIfam" id="TIGR02067"/>
    </source>
</evidence>